<feature type="compositionally biased region" description="Pro residues" evidence="1">
    <location>
        <begin position="818"/>
        <end position="828"/>
    </location>
</feature>
<feature type="region of interest" description="Disordered" evidence="1">
    <location>
        <begin position="726"/>
        <end position="751"/>
    </location>
</feature>
<dbReference type="SUPFAM" id="SSF53474">
    <property type="entry name" value="alpha/beta-Hydrolases"/>
    <property type="match status" value="1"/>
</dbReference>
<proteinExistence type="predicted"/>
<dbReference type="AlphaFoldDB" id="A0A2L2STJ0"/>
<dbReference type="Proteomes" id="UP000245910">
    <property type="component" value="Chromosome IIII"/>
</dbReference>
<dbReference type="PANTHER" id="PTHR43194">
    <property type="entry name" value="HYDROLASE ALPHA/BETA FOLD FAMILY"/>
    <property type="match status" value="1"/>
</dbReference>
<dbReference type="PANTHER" id="PTHR43194:SF4">
    <property type="entry name" value="AB HYDROLASE-1 DOMAIN-CONTAINING PROTEIN"/>
    <property type="match status" value="1"/>
</dbReference>
<accession>A0A2L2STJ0</accession>
<feature type="compositionally biased region" description="Low complexity" evidence="1">
    <location>
        <begin position="575"/>
        <end position="587"/>
    </location>
</feature>
<feature type="compositionally biased region" description="Polar residues" evidence="1">
    <location>
        <begin position="839"/>
        <end position="857"/>
    </location>
</feature>
<evidence type="ECO:0000256" key="1">
    <source>
        <dbReference type="SAM" id="MobiDB-lite"/>
    </source>
</evidence>
<feature type="region of interest" description="Disordered" evidence="1">
    <location>
        <begin position="496"/>
        <end position="652"/>
    </location>
</feature>
<dbReference type="Gene3D" id="3.40.50.1820">
    <property type="entry name" value="alpha/beta hydrolase"/>
    <property type="match status" value="1"/>
</dbReference>
<dbReference type="EMBL" id="LN649232">
    <property type="protein sequence ID" value="CEI40995.1"/>
    <property type="molecule type" value="Genomic_DNA"/>
</dbReference>
<dbReference type="STRING" id="56646.A0A2L2STJ0"/>
<sequence>METSHSSVDEKPAGGWQNYMQPPGHGQNITQNNASVHQSKAPALGVGATEPLCRRTTFFVNVDWRMGATLATATNIVGQMYVECLEPAERLHPYPIILIHGDFHTGQTTKPDGQPGWASFFLKKGFQVMIVDLPPSGRSNFLTTSHYTHRDVGLNSSSLKAPAVETTLTAPGIPRAPNVPLQYEKAAFHNKWPGTGQRGDPIFAKYCASLVTLHLSKVERQSLAQNALQALLRHVGKSILVGEGAGGNTTWLAADVEPDLVAAAIAVEPVGPPFGTACPREGNPYRKLNPFIERQEGTRLYGLSDIPITYDPPAHHHEGYDPPSREPLDLIKVIAPDGRSECFMQRAPDDRATSTNKPSGRVRQLINIKKVPCIIVTAHASSHSMYDWAVVAFLMQAGVEVDWIRLKEVGIEGNGHLMFLETNSDEVAQVLNDWISRKATPKSFLDMPNSAPAPEPTDLAEMIELAQKHNLSSVVPSSLPSPGQPVQFATPQLKNNPAVETKPLETPQLPSFEAPKSRPIETPHLPSLEDSGKRPALSSGQTTVSMNEYHGSPLPLKASGHSRKRARFDIPEVASTPSSTSSSLPRSNQKSFEQEQQQNRPHQAPQAPHQQSQVPITDHIMPDISTMRPTHQGGPVRVRQQETGSTRSPLASPAFSLSAYDQSSNPFTSRPGNFPDELSLGQQFNPAYRDNQRSLNFNNTHTTARFERNPGTAEESIAAMAMNNPSRTDPGLSYPSMASQSYRPTTTQPQPQQQIPYLGQLGHSPTVTSEGEFRPLSTPTSAGQLMSVMALDPLFTPLPSFSDLGSHEQNPFVAYPQMTPPSPSPMPRPSSLMNPLSYNLDTGSSHLTQSQRKSTPR</sequence>
<reference evidence="3" key="1">
    <citation type="submission" date="2014-10" db="EMBL/GenBank/DDBJ databases">
        <authorList>
            <person name="King R."/>
        </authorList>
    </citation>
    <scope>NUCLEOTIDE SEQUENCE [LARGE SCALE GENOMIC DNA]</scope>
    <source>
        <strain evidence="3">A3/5</strain>
    </source>
</reference>
<feature type="compositionally biased region" description="Polar residues" evidence="1">
    <location>
        <begin position="27"/>
        <end position="37"/>
    </location>
</feature>
<dbReference type="InterPro" id="IPR029058">
    <property type="entry name" value="AB_hydrolase_fold"/>
</dbReference>
<keyword evidence="3" id="KW-1185">Reference proteome</keyword>
<evidence type="ECO:0000313" key="2">
    <source>
        <dbReference type="EMBL" id="CEI40995.1"/>
    </source>
</evidence>
<name>A0A2L2STJ0_9HYPO</name>
<dbReference type="OrthoDB" id="9978720at2759"/>
<protein>
    <recommendedName>
        <fullName evidence="4">AB hydrolase-1 domain-containing protein</fullName>
    </recommendedName>
</protein>
<dbReference type="InterPro" id="IPR050228">
    <property type="entry name" value="Carboxylesterase_BioH"/>
</dbReference>
<evidence type="ECO:0008006" key="4">
    <source>
        <dbReference type="Google" id="ProtNLM"/>
    </source>
</evidence>
<feature type="region of interest" description="Disordered" evidence="1">
    <location>
        <begin position="806"/>
        <end position="857"/>
    </location>
</feature>
<feature type="compositionally biased region" description="Low complexity" evidence="1">
    <location>
        <begin position="594"/>
        <end position="615"/>
    </location>
</feature>
<feature type="region of interest" description="Disordered" evidence="1">
    <location>
        <begin position="1"/>
        <end position="37"/>
    </location>
</feature>
<evidence type="ECO:0000313" key="3">
    <source>
        <dbReference type="Proteomes" id="UP000245910"/>
    </source>
</evidence>
<organism evidence="2 3">
    <name type="scientific">Fusarium venenatum</name>
    <dbReference type="NCBI Taxonomy" id="56646"/>
    <lineage>
        <taxon>Eukaryota</taxon>
        <taxon>Fungi</taxon>
        <taxon>Dikarya</taxon>
        <taxon>Ascomycota</taxon>
        <taxon>Pezizomycotina</taxon>
        <taxon>Sordariomycetes</taxon>
        <taxon>Hypocreomycetidae</taxon>
        <taxon>Hypocreales</taxon>
        <taxon>Nectriaceae</taxon>
        <taxon>Fusarium</taxon>
    </lineage>
</organism>
<dbReference type="CDD" id="cd12809">
    <property type="entry name" value="Esterase_713_like-2"/>
    <property type="match status" value="1"/>
</dbReference>